<evidence type="ECO:0000313" key="3">
    <source>
        <dbReference type="EMBL" id="CAP56568.1"/>
    </source>
</evidence>
<dbReference type="HOGENOM" id="CLU_010194_1_3_5"/>
<dbReference type="eggNOG" id="COG1028">
    <property type="taxonomic scope" value="Bacteria"/>
</dbReference>
<dbReference type="KEGG" id="gdi:GDI2625"/>
<dbReference type="AlphaFoldDB" id="A9HPB6"/>
<dbReference type="FunFam" id="3.40.50.720:FF:000084">
    <property type="entry name" value="Short-chain dehydrogenase reductase"/>
    <property type="match status" value="1"/>
</dbReference>
<evidence type="ECO:0000256" key="2">
    <source>
        <dbReference type="ARBA" id="ARBA00023002"/>
    </source>
</evidence>
<gene>
    <name evidence="3" type="primary">gdh</name>
    <name evidence="3" type="ordered locus">GDI2625</name>
</gene>
<dbReference type="RefSeq" id="WP_012226663.1">
    <property type="nucleotide sequence ID" value="NC_010125.1"/>
</dbReference>
<dbReference type="EMBL" id="AM889285">
    <property type="protein sequence ID" value="CAP56568.1"/>
    <property type="molecule type" value="Genomic_DNA"/>
</dbReference>
<organism evidence="3 4">
    <name type="scientific">Gluconacetobacter diazotrophicus (strain ATCC 49037 / DSM 5601 / CCUG 37298 / CIP 103539 / LMG 7603 / PAl5)</name>
    <dbReference type="NCBI Taxonomy" id="272568"/>
    <lineage>
        <taxon>Bacteria</taxon>
        <taxon>Pseudomonadati</taxon>
        <taxon>Pseudomonadota</taxon>
        <taxon>Alphaproteobacteria</taxon>
        <taxon>Acetobacterales</taxon>
        <taxon>Acetobacteraceae</taxon>
        <taxon>Gluconacetobacter</taxon>
    </lineage>
</organism>
<dbReference type="PANTHER" id="PTHR43639:SF9">
    <property type="entry name" value="BLL5898 PROTEIN"/>
    <property type="match status" value="1"/>
</dbReference>
<keyword evidence="2" id="KW-0560">Oxidoreductase</keyword>
<keyword evidence="4" id="KW-1185">Reference proteome</keyword>
<dbReference type="NCBIfam" id="NF005559">
    <property type="entry name" value="PRK07231.1"/>
    <property type="match status" value="1"/>
</dbReference>
<dbReference type="InterPro" id="IPR002347">
    <property type="entry name" value="SDR_fam"/>
</dbReference>
<proteinExistence type="inferred from homology"/>
<dbReference type="OrthoDB" id="9790146at2"/>
<dbReference type="InterPro" id="IPR020904">
    <property type="entry name" value="Sc_DH/Rdtase_CS"/>
</dbReference>
<dbReference type="Pfam" id="PF13561">
    <property type="entry name" value="adh_short_C2"/>
    <property type="match status" value="1"/>
</dbReference>
<dbReference type="STRING" id="272568.GDI2625"/>
<dbReference type="SUPFAM" id="SSF51735">
    <property type="entry name" value="NAD(P)-binding Rossmann-fold domains"/>
    <property type="match status" value="1"/>
</dbReference>
<evidence type="ECO:0000256" key="1">
    <source>
        <dbReference type="ARBA" id="ARBA00006484"/>
    </source>
</evidence>
<dbReference type="InterPro" id="IPR036291">
    <property type="entry name" value="NAD(P)-bd_dom_sf"/>
</dbReference>
<dbReference type="Proteomes" id="UP000001176">
    <property type="component" value="Chromosome"/>
</dbReference>
<evidence type="ECO:0000313" key="4">
    <source>
        <dbReference type="Proteomes" id="UP000001176"/>
    </source>
</evidence>
<dbReference type="PRINTS" id="PR00080">
    <property type="entry name" value="SDRFAMILY"/>
</dbReference>
<dbReference type="Gene3D" id="3.40.50.720">
    <property type="entry name" value="NAD(P)-binding Rossmann-like Domain"/>
    <property type="match status" value="1"/>
</dbReference>
<comment type="similarity">
    <text evidence="1">Belongs to the short-chain dehydrogenases/reductases (SDR) family.</text>
</comment>
<dbReference type="KEGG" id="gdj:Gdia_0840"/>
<name>A9HPB6_GLUDA</name>
<dbReference type="PANTHER" id="PTHR43639">
    <property type="entry name" value="OXIDOREDUCTASE, SHORT-CHAIN DEHYDROGENASE/REDUCTASE FAMILY (AFU_ORTHOLOGUE AFUA_5G02870)"/>
    <property type="match status" value="1"/>
</dbReference>
<dbReference type="GO" id="GO:0016491">
    <property type="term" value="F:oxidoreductase activity"/>
    <property type="evidence" value="ECO:0007669"/>
    <property type="project" value="UniProtKB-KW"/>
</dbReference>
<protein>
    <submittedName>
        <fullName evidence="3">Glucose 1-dehydrogenase</fullName>
    </submittedName>
</protein>
<dbReference type="PROSITE" id="PS00061">
    <property type="entry name" value="ADH_SHORT"/>
    <property type="match status" value="1"/>
</dbReference>
<dbReference type="PRINTS" id="PR00081">
    <property type="entry name" value="GDHRDH"/>
</dbReference>
<reference evidence="3 4" key="1">
    <citation type="journal article" date="2009" name="BMC Genomics">
        <title>Complete genome sequence of the sugarcane nitrogen-fixing endophyte Gluconacetobacter diazotrophicus Pal5.</title>
        <authorList>
            <person name="Bertalan M."/>
            <person name="Albano R."/>
            <person name="Padua V."/>
            <person name="Rouws L."/>
            <person name="Rojas C."/>
            <person name="Hemerly A."/>
            <person name="Teixeira K."/>
            <person name="Schwab S."/>
            <person name="Araujo J."/>
            <person name="Oliveira A."/>
            <person name="Franca L."/>
            <person name="Magalhaes V."/>
            <person name="Alqueres S."/>
            <person name="Cardoso A."/>
            <person name="Almeida W."/>
            <person name="Loureiro M.M."/>
            <person name="Nogueira E."/>
            <person name="Cidade D."/>
            <person name="Oliveira D."/>
            <person name="Simao T."/>
            <person name="Macedo J."/>
            <person name="Valadao A."/>
            <person name="Dreschsel M."/>
            <person name="Freitas F."/>
            <person name="Vidal M."/>
            <person name="Guedes H."/>
            <person name="Rodrigues E."/>
            <person name="Meneses C."/>
            <person name="Brioso P."/>
            <person name="Pozzer L."/>
            <person name="Figueiredo D."/>
            <person name="Montano H."/>
            <person name="Junior J."/>
            <person name="Filho G."/>
            <person name="Flores V."/>
            <person name="Ferreira B."/>
            <person name="Branco A."/>
            <person name="Gonzalez P."/>
            <person name="Guillobel H."/>
            <person name="Lemos M."/>
            <person name="Seibel L."/>
            <person name="Macedo J."/>
            <person name="Alves-Ferreira M."/>
            <person name="Sachetto-Martins G."/>
            <person name="Coelho A."/>
            <person name="Santos E."/>
            <person name="Amaral G."/>
            <person name="Neves A."/>
            <person name="Pacheco A.B."/>
            <person name="Carvalho D."/>
            <person name="Lery L."/>
            <person name="Bisch P."/>
            <person name="Rossle S.C."/>
            <person name="Urmenyi T."/>
            <person name="Kruger W.V."/>
            <person name="Martins O."/>
            <person name="Baldani J.I."/>
            <person name="Ferreira P.C."/>
        </authorList>
    </citation>
    <scope>NUCLEOTIDE SEQUENCE [LARGE SCALE GENOMIC DNA]</scope>
    <source>
        <strain evidence="4">ATCC 49037 / DSM 5601 / CCUG 37298 / CIP 103539 / LMG 7603 / PAl5</strain>
    </source>
</reference>
<sequence length="266" mass="27894">MPPPDQQGFTGCRVFVTGAGQGIGAATAMKFATQGARVALNDLHAEPLGRTLAGLPTVAAGPHLERPGDVSHEDTATRMIETAIAEMGGLDVMVCNAGIQIPSPSESVTLDDFATVMAVNVTGVMLCARAALGHWVRSGTRGTIVVTSSVHEIIPKPGYLGYSASKGAIGNMVRTWALEYASRGIRVNAVAPGAIETPMNRSWINDPGKYDAVSRHIPMRRPGQAGEIADAILFLASGQASYITGQTLFVDGGLTLYGDFQENWAT</sequence>
<accession>A9HPB6</accession>